<proteinExistence type="predicted"/>
<accession>A0ABD5ENK5</accession>
<name>A0ABD5ENK5_9ACTN</name>
<dbReference type="Gene3D" id="3.30.530.20">
    <property type="match status" value="2"/>
</dbReference>
<evidence type="ECO:0000313" key="1">
    <source>
        <dbReference type="EMBL" id="MDT0436277.1"/>
    </source>
</evidence>
<dbReference type="SUPFAM" id="SSF55961">
    <property type="entry name" value="Bet v1-like"/>
    <property type="match status" value="2"/>
</dbReference>
<comment type="caution">
    <text evidence="1">The sequence shown here is derived from an EMBL/GenBank/DDBJ whole genome shotgun (WGS) entry which is preliminary data.</text>
</comment>
<reference evidence="2" key="1">
    <citation type="submission" date="2023-07" db="EMBL/GenBank/DDBJ databases">
        <title>30 novel species of actinomycetes from the DSMZ collection.</title>
        <authorList>
            <person name="Nouioui I."/>
        </authorList>
    </citation>
    <scope>NUCLEOTIDE SEQUENCE [LARGE SCALE GENOMIC DNA]</scope>
    <source>
        <strain evidence="2">DSM 41981</strain>
    </source>
</reference>
<organism evidence="1 2">
    <name type="scientific">Streptomyces doudnae</name>
    <dbReference type="NCBI Taxonomy" id="3075536"/>
    <lineage>
        <taxon>Bacteria</taxon>
        <taxon>Bacillati</taxon>
        <taxon>Actinomycetota</taxon>
        <taxon>Actinomycetes</taxon>
        <taxon>Kitasatosporales</taxon>
        <taxon>Streptomycetaceae</taxon>
        <taxon>Streptomyces</taxon>
    </lineage>
</organism>
<protein>
    <submittedName>
        <fullName evidence="1">Aromatase/cyclase</fullName>
    </submittedName>
</protein>
<keyword evidence="2" id="KW-1185">Reference proteome</keyword>
<evidence type="ECO:0000313" key="2">
    <source>
        <dbReference type="Proteomes" id="UP001183535"/>
    </source>
</evidence>
<dbReference type="InterPro" id="IPR019587">
    <property type="entry name" value="Polyketide_cyclase/dehydratase"/>
</dbReference>
<dbReference type="InterPro" id="IPR023393">
    <property type="entry name" value="START-like_dom_sf"/>
</dbReference>
<dbReference type="EMBL" id="JAVRES010000006">
    <property type="protein sequence ID" value="MDT0436277.1"/>
    <property type="molecule type" value="Genomic_DNA"/>
</dbReference>
<dbReference type="CDD" id="cd08861">
    <property type="entry name" value="OtcD1_ARO-CYC_like"/>
    <property type="match status" value="2"/>
</dbReference>
<dbReference type="RefSeq" id="WP_256089462.1">
    <property type="nucleotide sequence ID" value="NZ_JAVRES010000006.1"/>
</dbReference>
<dbReference type="Proteomes" id="UP001183535">
    <property type="component" value="Unassembled WGS sequence"/>
</dbReference>
<gene>
    <name evidence="1" type="ORF">RM877_16460</name>
</gene>
<dbReference type="Pfam" id="PF10604">
    <property type="entry name" value="Polyketide_cyc2"/>
    <property type="match status" value="1"/>
</dbReference>
<dbReference type="AlphaFoldDB" id="A0ABD5ENK5"/>
<sequence>MVRSSAEPTHVTEHGVAIAAPAADVYRLVADAAGWPDVFGPTVHCEVENGTEGRQELRIWAFANGRVRNWASRRVLDPETRTVTFRQVVSAPPVASMGGTWRIEETAGGCRVTLLHDYRAVDDDPEGVRLIENAVEANSTAELHALRTTAERFAEFAQSRFTFSTRQDIHGGPRAAFDFLARAELWPSRIPHVARLDLREEEPGVQHMTMDTYGPDGSAHTTSSVRLCFPERGLIVYKQTTPPPVMSGHTGRWVVEDVKDASGARVVRVTSWHTVVVDPQGVRRVLGPGTEPAEARAMIERSLTANSAATLLRAKRHVEAAAP</sequence>